<keyword evidence="18" id="KW-1185">Reference proteome</keyword>
<feature type="binding site" evidence="13">
    <location>
        <position position="186"/>
    </location>
    <ligand>
        <name>FAD</name>
        <dbReference type="ChEBI" id="CHEBI:57692"/>
    </ligand>
</feature>
<evidence type="ECO:0000259" key="14">
    <source>
        <dbReference type="Pfam" id="PF01756"/>
    </source>
</evidence>
<evidence type="ECO:0000256" key="7">
    <source>
        <dbReference type="ARBA" id="ARBA00022832"/>
    </source>
</evidence>
<dbReference type="FunFam" id="2.40.110.10:FF:000003">
    <property type="entry name" value="Acyl-coenzyme A oxidase"/>
    <property type="match status" value="1"/>
</dbReference>
<dbReference type="Proteomes" id="UP000030762">
    <property type="component" value="Unassembled WGS sequence"/>
</dbReference>
<evidence type="ECO:0000313" key="18">
    <source>
        <dbReference type="Proteomes" id="UP000030762"/>
    </source>
</evidence>
<dbReference type="GO" id="GO:0003997">
    <property type="term" value="F:acyl-CoA oxidase activity"/>
    <property type="evidence" value="ECO:0007669"/>
    <property type="project" value="UniProtKB-EC"/>
</dbReference>
<feature type="domain" description="Acyl-CoA oxidase C-alpha1" evidence="16">
    <location>
        <begin position="285"/>
        <end position="449"/>
    </location>
</feature>
<dbReference type="OrthoDB" id="538336at2759"/>
<dbReference type="RefSeq" id="XP_008613543.1">
    <property type="nucleotide sequence ID" value="XM_008615321.1"/>
</dbReference>
<feature type="domain" description="Acyl-CoA oxidase C-terminal" evidence="14">
    <location>
        <begin position="492"/>
        <end position="654"/>
    </location>
</feature>
<evidence type="ECO:0000256" key="10">
    <source>
        <dbReference type="ARBA" id="ARBA00023140"/>
    </source>
</evidence>
<dbReference type="Pfam" id="PF22924">
    <property type="entry name" value="ACOX_C_alpha1"/>
    <property type="match status" value="1"/>
</dbReference>
<dbReference type="Gene3D" id="1.20.140.10">
    <property type="entry name" value="Butyryl-CoA Dehydrogenase, subunit A, domain 3"/>
    <property type="match status" value="2"/>
</dbReference>
<comment type="catalytic activity">
    <reaction evidence="1">
        <text>a 2,3-saturated acyl-CoA + O2 = a (2E)-enoyl-CoA + H2O2</text>
        <dbReference type="Rhea" id="RHEA:38959"/>
        <dbReference type="ChEBI" id="CHEBI:15379"/>
        <dbReference type="ChEBI" id="CHEBI:16240"/>
        <dbReference type="ChEBI" id="CHEBI:58856"/>
        <dbReference type="ChEBI" id="CHEBI:65111"/>
        <dbReference type="EC" id="1.3.3.6"/>
    </reaction>
</comment>
<dbReference type="GO" id="GO:0005504">
    <property type="term" value="F:fatty acid binding"/>
    <property type="evidence" value="ECO:0007669"/>
    <property type="project" value="TreeGrafter"/>
</dbReference>
<dbReference type="SUPFAM" id="SSF56645">
    <property type="entry name" value="Acyl-CoA dehydrogenase NM domain-like"/>
    <property type="match status" value="1"/>
</dbReference>
<dbReference type="AlphaFoldDB" id="T0RRT2"/>
<evidence type="ECO:0000313" key="17">
    <source>
        <dbReference type="EMBL" id="EQC32857.1"/>
    </source>
</evidence>
<evidence type="ECO:0000256" key="9">
    <source>
        <dbReference type="ARBA" id="ARBA00023098"/>
    </source>
</evidence>
<evidence type="ECO:0000256" key="6">
    <source>
        <dbReference type="ARBA" id="ARBA00022827"/>
    </source>
</evidence>
<dbReference type="GO" id="GO:0033540">
    <property type="term" value="P:fatty acid beta-oxidation using acyl-CoA oxidase"/>
    <property type="evidence" value="ECO:0007669"/>
    <property type="project" value="TreeGrafter"/>
</dbReference>
<dbReference type="VEuPathDB" id="FungiDB:SDRG_09391"/>
<dbReference type="InterPro" id="IPR036250">
    <property type="entry name" value="AcylCo_DH-like_C"/>
</dbReference>
<evidence type="ECO:0000256" key="3">
    <source>
        <dbReference type="ARBA" id="ARBA00004275"/>
    </source>
</evidence>
<comment type="cofactor">
    <cofactor evidence="2">
        <name>FAD</name>
        <dbReference type="ChEBI" id="CHEBI:57692"/>
    </cofactor>
</comment>
<dbReference type="Gene3D" id="1.10.540.10">
    <property type="entry name" value="Acyl-CoA dehydrogenase/oxidase, N-terminal domain"/>
    <property type="match status" value="1"/>
</dbReference>
<gene>
    <name evidence="17" type="ORF">SDRG_09391</name>
</gene>
<proteinExistence type="inferred from homology"/>
<dbReference type="GO" id="GO:0005777">
    <property type="term" value="C:peroxisome"/>
    <property type="evidence" value="ECO:0007669"/>
    <property type="project" value="UniProtKB-SubCell"/>
</dbReference>
<keyword evidence="8" id="KW-0560">Oxidoreductase</keyword>
<feature type="active site" description="Proton acceptor" evidence="12">
    <location>
        <position position="434"/>
    </location>
</feature>
<dbReference type="InterPro" id="IPR037069">
    <property type="entry name" value="AcylCoA_DH/ox_N_sf"/>
</dbReference>
<name>T0RRT2_SAPDV</name>
<organism evidence="17 18">
    <name type="scientific">Saprolegnia diclina (strain VS20)</name>
    <dbReference type="NCBI Taxonomy" id="1156394"/>
    <lineage>
        <taxon>Eukaryota</taxon>
        <taxon>Sar</taxon>
        <taxon>Stramenopiles</taxon>
        <taxon>Oomycota</taxon>
        <taxon>Saprolegniomycetes</taxon>
        <taxon>Saprolegniales</taxon>
        <taxon>Saprolegniaceae</taxon>
        <taxon>Saprolegnia</taxon>
    </lineage>
</organism>
<evidence type="ECO:0000256" key="4">
    <source>
        <dbReference type="ARBA" id="ARBA00006288"/>
    </source>
</evidence>
<feature type="domain" description="Acyl-coenzyme A oxidase N-terminal" evidence="15">
    <location>
        <begin position="27"/>
        <end position="138"/>
    </location>
</feature>
<evidence type="ECO:0000256" key="5">
    <source>
        <dbReference type="ARBA" id="ARBA00022630"/>
    </source>
</evidence>
<dbReference type="InterPro" id="IPR009100">
    <property type="entry name" value="AcylCoA_DH/oxidase_NM_dom_sf"/>
</dbReference>
<dbReference type="SUPFAM" id="SSF47203">
    <property type="entry name" value="Acyl-CoA dehydrogenase C-terminal domain-like"/>
    <property type="match status" value="2"/>
</dbReference>
<keyword evidence="6 11" id="KW-0274">FAD</keyword>
<evidence type="ECO:0000256" key="13">
    <source>
        <dbReference type="PIRSR" id="PIRSR000168-2"/>
    </source>
</evidence>
<dbReference type="InterPro" id="IPR055060">
    <property type="entry name" value="ACOX_C_alpha1"/>
</dbReference>
<dbReference type="OMA" id="GINHEYM"/>
<dbReference type="PANTHER" id="PTHR10909:SF250">
    <property type="entry name" value="PEROXISOMAL ACYL-COENZYME A OXIDASE 1"/>
    <property type="match status" value="1"/>
</dbReference>
<protein>
    <recommendedName>
        <fullName evidence="11">Acyl-coenzyme A oxidase</fullName>
    </recommendedName>
</protein>
<keyword evidence="7" id="KW-0276">Fatty acid metabolism</keyword>
<sequence>MSSSSAFLTKERQQSPPTLPTELLENVLFYGGKDRRRSYEYLRSLLEPSLTFDECQRHYGESAEAQRARVFRVYRHVEETILDKQLSVDEAKLLRTLAQDITGLASPTLLHEAMFLPNIASLFSDAQQAQWADAIASYTWLGCYIQTELGHGSNLRALETTATFREDLDMLEIHSPTLTSIKYWPGGLANTANIGVVYARLLVRGNDHGVLPFLVQLRDFATHAPLPGVTLGGIGSKFGFNTVDNGFVQFDKVLIPRTHMAMKFQTLSKDGVYSRVPGAKPELSYITMLQMRYNMIIGSGRQLSKAATIAVRYSAVRAQGANATKRSEEMQVLDYQSQQHRLLPRLAEAYAVIIGSNRLLSFSHSATEMVAKGRTDAGVLALAHATGCAVKVFASELSTRGIEICRRGCGGHGYLQTSGLPELVAYNAQFVTAEGENYVISQQTTKTLLKMLVVHRSGMTSALPPQLQFFARIDATPTQAPDAALSPANFEALFERRLLAVLAAMETTAVAYPSLEEAIQANLIASHHLSMCFGKYVLVREFAAQLRDAGLSPPTHAILSDIFSLFCVSQVLEDMSDFLVHGGLPLSAAAAYDAHQVRLLSAIRPHAVSLVDAFGFSDLSLNSNLGRYDGDVYESLMTASRAFPNDSTVSLSAYLAPLRAKVQRAKL</sequence>
<comment type="subcellular location">
    <subcellularLocation>
        <location evidence="3">Peroxisome</location>
    </subcellularLocation>
</comment>
<accession>T0RRT2</accession>
<dbReference type="InterPro" id="IPR029320">
    <property type="entry name" value="Acyl-CoA_ox_N"/>
</dbReference>
<evidence type="ECO:0000256" key="11">
    <source>
        <dbReference type="PIRNR" id="PIRNR000168"/>
    </source>
</evidence>
<dbReference type="InterPro" id="IPR002655">
    <property type="entry name" value="Acyl-CoA_oxidase_C"/>
</dbReference>
<dbReference type="EMBL" id="JH767161">
    <property type="protein sequence ID" value="EQC32857.1"/>
    <property type="molecule type" value="Genomic_DNA"/>
</dbReference>
<evidence type="ECO:0000259" key="15">
    <source>
        <dbReference type="Pfam" id="PF14749"/>
    </source>
</evidence>
<dbReference type="Gene3D" id="2.40.110.10">
    <property type="entry name" value="Butyryl-CoA Dehydrogenase, subunit A, domain 2"/>
    <property type="match status" value="1"/>
</dbReference>
<dbReference type="GO" id="GO:0055088">
    <property type="term" value="P:lipid homeostasis"/>
    <property type="evidence" value="ECO:0007669"/>
    <property type="project" value="TreeGrafter"/>
</dbReference>
<dbReference type="InterPro" id="IPR012258">
    <property type="entry name" value="Acyl-CoA_oxidase"/>
</dbReference>
<dbReference type="PIRSF" id="PIRSF000168">
    <property type="entry name" value="Acyl-CoA_oxidase"/>
    <property type="match status" value="1"/>
</dbReference>
<evidence type="ECO:0000259" key="16">
    <source>
        <dbReference type="Pfam" id="PF22924"/>
    </source>
</evidence>
<evidence type="ECO:0000256" key="12">
    <source>
        <dbReference type="PIRSR" id="PIRSR000168-1"/>
    </source>
</evidence>
<evidence type="ECO:0000256" key="8">
    <source>
        <dbReference type="ARBA" id="ARBA00023002"/>
    </source>
</evidence>
<dbReference type="InParanoid" id="T0RRT2"/>
<feature type="binding site" evidence="13">
    <location>
        <position position="147"/>
    </location>
    <ligand>
        <name>FAD</name>
        <dbReference type="ChEBI" id="CHEBI:57692"/>
    </ligand>
</feature>
<dbReference type="FunFam" id="1.20.140.10:FF:000015">
    <property type="entry name" value="Acyl-coenzyme A oxidase"/>
    <property type="match status" value="1"/>
</dbReference>
<keyword evidence="9" id="KW-0443">Lipid metabolism</keyword>
<keyword evidence="5 11" id="KW-0285">Flavoprotein</keyword>
<dbReference type="InterPro" id="IPR046373">
    <property type="entry name" value="Acyl-CoA_Oxase/DH_mid-dom_sf"/>
</dbReference>
<evidence type="ECO:0000256" key="1">
    <source>
        <dbReference type="ARBA" id="ARBA00001201"/>
    </source>
</evidence>
<comment type="similarity">
    <text evidence="4 11">Belongs to the acyl-CoA oxidase family.</text>
</comment>
<dbReference type="GeneID" id="19950118"/>
<dbReference type="Pfam" id="PF14749">
    <property type="entry name" value="Acyl-CoA_ox_N"/>
    <property type="match status" value="1"/>
</dbReference>
<dbReference type="Pfam" id="PF01756">
    <property type="entry name" value="ACOX"/>
    <property type="match status" value="1"/>
</dbReference>
<dbReference type="STRING" id="1156394.T0RRT2"/>
<dbReference type="eggNOG" id="KOG0136">
    <property type="taxonomic scope" value="Eukaryota"/>
</dbReference>
<evidence type="ECO:0000256" key="2">
    <source>
        <dbReference type="ARBA" id="ARBA00001974"/>
    </source>
</evidence>
<keyword evidence="10" id="KW-0576">Peroxisome</keyword>
<reference evidence="17 18" key="1">
    <citation type="submission" date="2012-04" db="EMBL/GenBank/DDBJ databases">
        <title>The Genome Sequence of Saprolegnia declina VS20.</title>
        <authorList>
            <consortium name="The Broad Institute Genome Sequencing Platform"/>
            <person name="Russ C."/>
            <person name="Nusbaum C."/>
            <person name="Tyler B."/>
            <person name="van West P."/>
            <person name="Dieguez-Uribeondo J."/>
            <person name="de Bruijn I."/>
            <person name="Tripathy S."/>
            <person name="Jiang R."/>
            <person name="Young S.K."/>
            <person name="Zeng Q."/>
            <person name="Gargeya S."/>
            <person name="Fitzgerald M."/>
            <person name="Haas B."/>
            <person name="Abouelleil A."/>
            <person name="Alvarado L."/>
            <person name="Arachchi H.M."/>
            <person name="Berlin A."/>
            <person name="Chapman S.B."/>
            <person name="Goldberg J."/>
            <person name="Griggs A."/>
            <person name="Gujja S."/>
            <person name="Hansen M."/>
            <person name="Howarth C."/>
            <person name="Imamovic A."/>
            <person name="Larimer J."/>
            <person name="McCowen C."/>
            <person name="Montmayeur A."/>
            <person name="Murphy C."/>
            <person name="Neiman D."/>
            <person name="Pearson M."/>
            <person name="Priest M."/>
            <person name="Roberts A."/>
            <person name="Saif S."/>
            <person name="Shea T."/>
            <person name="Sisk P."/>
            <person name="Sykes S."/>
            <person name="Wortman J."/>
            <person name="Nusbaum C."/>
            <person name="Birren B."/>
        </authorList>
    </citation>
    <scope>NUCLEOTIDE SEQUENCE [LARGE SCALE GENOMIC DNA]</scope>
    <source>
        <strain evidence="17 18">VS20</strain>
    </source>
</reference>
<dbReference type="GO" id="GO:0071949">
    <property type="term" value="F:FAD binding"/>
    <property type="evidence" value="ECO:0007669"/>
    <property type="project" value="InterPro"/>
</dbReference>
<dbReference type="PANTHER" id="PTHR10909">
    <property type="entry name" value="ELECTRON TRANSPORT OXIDOREDUCTASE"/>
    <property type="match status" value="1"/>
</dbReference>